<comment type="caution">
    <text evidence="1">The sequence shown here is derived from an EMBL/GenBank/DDBJ whole genome shotgun (WGS) entry which is preliminary data.</text>
</comment>
<reference evidence="1 2" key="1">
    <citation type="submission" date="2020-06" db="EMBL/GenBank/DDBJ databases">
        <title>Transcriptomic and genomic resources for Thalictrum thalictroides and T. hernandezii: Facilitating candidate gene discovery in an emerging model plant lineage.</title>
        <authorList>
            <person name="Arias T."/>
            <person name="Riano-Pachon D.M."/>
            <person name="Di Stilio V.S."/>
        </authorList>
    </citation>
    <scope>NUCLEOTIDE SEQUENCE [LARGE SCALE GENOMIC DNA]</scope>
    <source>
        <strain evidence="2">cv. WT478/WT964</strain>
        <tissue evidence="1">Leaves</tissue>
    </source>
</reference>
<dbReference type="Proteomes" id="UP000554482">
    <property type="component" value="Unassembled WGS sequence"/>
</dbReference>
<dbReference type="EMBL" id="JABWDY010019007">
    <property type="protein sequence ID" value="KAF5194215.1"/>
    <property type="molecule type" value="Genomic_DNA"/>
</dbReference>
<proteinExistence type="predicted"/>
<name>A0A7J6WCW2_THATH</name>
<organism evidence="1 2">
    <name type="scientific">Thalictrum thalictroides</name>
    <name type="common">Rue-anemone</name>
    <name type="synonym">Anemone thalictroides</name>
    <dbReference type="NCBI Taxonomy" id="46969"/>
    <lineage>
        <taxon>Eukaryota</taxon>
        <taxon>Viridiplantae</taxon>
        <taxon>Streptophyta</taxon>
        <taxon>Embryophyta</taxon>
        <taxon>Tracheophyta</taxon>
        <taxon>Spermatophyta</taxon>
        <taxon>Magnoliopsida</taxon>
        <taxon>Ranunculales</taxon>
        <taxon>Ranunculaceae</taxon>
        <taxon>Thalictroideae</taxon>
        <taxon>Thalictrum</taxon>
    </lineage>
</organism>
<evidence type="ECO:0000313" key="1">
    <source>
        <dbReference type="EMBL" id="KAF5194215.1"/>
    </source>
</evidence>
<accession>A0A7J6WCW2</accession>
<protein>
    <submittedName>
        <fullName evidence="1">Uncharacterized protein</fullName>
    </submittedName>
</protein>
<gene>
    <name evidence="1" type="ORF">FRX31_016199</name>
</gene>
<keyword evidence="2" id="KW-1185">Reference proteome</keyword>
<evidence type="ECO:0000313" key="2">
    <source>
        <dbReference type="Proteomes" id="UP000554482"/>
    </source>
</evidence>
<sequence>MMGSKDPLPVFCSWKFLESPSVVKKGSGVQDVDLNATSMQSGPLEVTVQNQKSQESLHRAFQAEEINKNNFDFVNRRRNNFKKKNDLEVGTQGNLISKPVEEGRSNNFEKEVTNLSNTYQNQIQKKQQPIIKEPEVVMSTSSESCHNFVDVNHGEINSGAIVPLSMEVVCTTIALVVVANAFSVLEDDERVPDSFEKEQQQVTFESQKVFKEWGLADDSEK</sequence>
<dbReference type="AlphaFoldDB" id="A0A7J6WCW2"/>